<dbReference type="Proteomes" id="UP000035932">
    <property type="component" value="Unassembled WGS sequence"/>
</dbReference>
<reference evidence="1 2" key="1">
    <citation type="submission" date="2015-06" db="EMBL/GenBank/DDBJ databases">
        <title>Recapitulation of the evolution of biosynthetic gene clusters reveals hidden chemical diversity on bacterial genomes.</title>
        <authorList>
            <person name="Cruz-Morales P."/>
            <person name="Martinez-Guerrero C."/>
            <person name="Morales-Escalante M.A."/>
            <person name="Yanez-Guerra L.A."/>
            <person name="Kopp J.F."/>
            <person name="Feldmann J."/>
            <person name="Ramos-Aboites H.E."/>
            <person name="Barona-Gomez F."/>
        </authorList>
    </citation>
    <scope>NUCLEOTIDE SEQUENCE [LARGE SCALE GENOMIC DNA]</scope>
    <source>
        <strain evidence="1 2">ATCC 31245</strain>
    </source>
</reference>
<accession>A0A0J6XGL4</accession>
<protein>
    <submittedName>
        <fullName evidence="1">Uncharacterized protein</fullName>
    </submittedName>
</protein>
<name>A0A0J6XGL4_9ACTN</name>
<sequence>MDACGVLAEGVGGVQESGVEVGGQGQGDAGGAAGHGQGERCADFLVGVFEEVELAGVGSV</sequence>
<evidence type="ECO:0000313" key="1">
    <source>
        <dbReference type="EMBL" id="KMO93803.1"/>
    </source>
</evidence>
<dbReference type="EMBL" id="LFML01000159">
    <property type="protein sequence ID" value="KMO93803.1"/>
    <property type="molecule type" value="Genomic_DNA"/>
</dbReference>
<gene>
    <name evidence="1" type="ORF">ACS04_33050</name>
</gene>
<proteinExistence type="predicted"/>
<keyword evidence="2" id="KW-1185">Reference proteome</keyword>
<evidence type="ECO:0000313" key="2">
    <source>
        <dbReference type="Proteomes" id="UP000035932"/>
    </source>
</evidence>
<dbReference type="AlphaFoldDB" id="A0A0J6XGL4"/>
<comment type="caution">
    <text evidence="1">The sequence shown here is derived from an EMBL/GenBank/DDBJ whole genome shotgun (WGS) entry which is preliminary data.</text>
</comment>
<organism evidence="1 2">
    <name type="scientific">Streptomyces roseus</name>
    <dbReference type="NCBI Taxonomy" id="66430"/>
    <lineage>
        <taxon>Bacteria</taxon>
        <taxon>Bacillati</taxon>
        <taxon>Actinomycetota</taxon>
        <taxon>Actinomycetes</taxon>
        <taxon>Kitasatosporales</taxon>
        <taxon>Streptomycetaceae</taxon>
        <taxon>Streptomyces</taxon>
    </lineage>
</organism>